<organism evidence="2 3">
    <name type="scientific">Xanthomonas bonasiae</name>
    <dbReference type="NCBI Taxonomy" id="2810351"/>
    <lineage>
        <taxon>Bacteria</taxon>
        <taxon>Pseudomonadati</taxon>
        <taxon>Pseudomonadota</taxon>
        <taxon>Gammaproteobacteria</taxon>
        <taxon>Lysobacterales</taxon>
        <taxon>Lysobacteraceae</taxon>
        <taxon>Xanthomonas</taxon>
    </lineage>
</organism>
<protein>
    <submittedName>
        <fullName evidence="2">Transcriptional repressor</fullName>
    </submittedName>
</protein>
<evidence type="ECO:0000313" key="2">
    <source>
        <dbReference type="EMBL" id="MBN6103207.1"/>
    </source>
</evidence>
<dbReference type="InterPro" id="IPR036388">
    <property type="entry name" value="WH-like_DNA-bd_sf"/>
</dbReference>
<feature type="region of interest" description="Disordered" evidence="1">
    <location>
        <begin position="25"/>
        <end position="56"/>
    </location>
</feature>
<dbReference type="PANTHER" id="PTHR33202:SF7">
    <property type="entry name" value="FERRIC UPTAKE REGULATION PROTEIN"/>
    <property type="match status" value="1"/>
</dbReference>
<dbReference type="PANTHER" id="PTHR33202">
    <property type="entry name" value="ZINC UPTAKE REGULATION PROTEIN"/>
    <property type="match status" value="1"/>
</dbReference>
<sequence length="207" mass="22674">MPLLPVPTIRALGWLWPASIGRKNPPSGKRMMKRTAAADPATASPTSSQEQRLATSRLRPTIARTSVLNVLEQATPSCLDASQMYRILSTQSDSLAPGSVYRALNDLWTAGLLVRTEGARGRAFYAIRPEALNDQHDTLRCQCGARLVFIEDLALHEHLRSLASGQGFALDEESVFTITTTCAQCRPLRKEGQQATEGGRWSRARTA</sequence>
<gene>
    <name evidence="2" type="ORF">JR064_13665</name>
</gene>
<dbReference type="RefSeq" id="WP_206230058.1">
    <property type="nucleotide sequence ID" value="NZ_JAFIWB010000015.1"/>
</dbReference>
<proteinExistence type="predicted"/>
<dbReference type="Pfam" id="PF01475">
    <property type="entry name" value="FUR"/>
    <property type="match status" value="1"/>
</dbReference>
<comment type="caution">
    <text evidence="2">The sequence shown here is derived from an EMBL/GenBank/DDBJ whole genome shotgun (WGS) entry which is preliminary data.</text>
</comment>
<dbReference type="InterPro" id="IPR002481">
    <property type="entry name" value="FUR"/>
</dbReference>
<accession>A0ABS3B3T7</accession>
<feature type="compositionally biased region" description="Low complexity" evidence="1">
    <location>
        <begin position="35"/>
        <end position="48"/>
    </location>
</feature>
<reference evidence="2 3" key="1">
    <citation type="submission" date="2021-02" db="EMBL/GenBank/DDBJ databases">
        <title>Taxonomically Unique Crown Gall-Associated Xanthomonas Stains Have Deficiency in Virulence Repertories.</title>
        <authorList>
            <person name="Mafakheri H."/>
            <person name="Taghavi S.M."/>
            <person name="Dimkic I."/>
            <person name="Nemanja K."/>
            <person name="Osdaghi E."/>
        </authorList>
    </citation>
    <scope>NUCLEOTIDE SEQUENCE [LARGE SCALE GENOMIC DNA]</scope>
    <source>
        <strain evidence="2 3">FX4</strain>
    </source>
</reference>
<evidence type="ECO:0000256" key="1">
    <source>
        <dbReference type="SAM" id="MobiDB-lite"/>
    </source>
</evidence>
<dbReference type="Proteomes" id="UP000695802">
    <property type="component" value="Unassembled WGS sequence"/>
</dbReference>
<dbReference type="InterPro" id="IPR036390">
    <property type="entry name" value="WH_DNA-bd_sf"/>
</dbReference>
<dbReference type="EMBL" id="JAFIWB010000015">
    <property type="protein sequence ID" value="MBN6103207.1"/>
    <property type="molecule type" value="Genomic_DNA"/>
</dbReference>
<dbReference type="SUPFAM" id="SSF46785">
    <property type="entry name" value="Winged helix' DNA-binding domain"/>
    <property type="match status" value="1"/>
</dbReference>
<name>A0ABS3B3T7_9XANT</name>
<evidence type="ECO:0000313" key="3">
    <source>
        <dbReference type="Proteomes" id="UP000695802"/>
    </source>
</evidence>
<keyword evidence="3" id="KW-1185">Reference proteome</keyword>
<dbReference type="Gene3D" id="1.10.10.10">
    <property type="entry name" value="Winged helix-like DNA-binding domain superfamily/Winged helix DNA-binding domain"/>
    <property type="match status" value="1"/>
</dbReference>